<dbReference type="RefSeq" id="WP_162788422.1">
    <property type="nucleotide sequence ID" value="NZ_CP015163.1"/>
</dbReference>
<reference evidence="4 5" key="1">
    <citation type="submission" date="2016-04" db="EMBL/GenBank/DDBJ databases">
        <title>Complete genome sequence and analysis of deep-sea sediment isolate, Amycolatopsis sp. WP1.</title>
        <authorList>
            <person name="Wang H."/>
            <person name="Chen S."/>
            <person name="Wu Q."/>
        </authorList>
    </citation>
    <scope>NUCLEOTIDE SEQUENCE [LARGE SCALE GENOMIC DNA]</scope>
    <source>
        <strain evidence="4 5">WP1</strain>
    </source>
</reference>
<feature type="region of interest" description="Disordered" evidence="2">
    <location>
        <begin position="1"/>
        <end position="23"/>
    </location>
</feature>
<gene>
    <name evidence="4" type="ORF">A4R43_12155</name>
</gene>
<evidence type="ECO:0000313" key="5">
    <source>
        <dbReference type="Proteomes" id="UP000250434"/>
    </source>
</evidence>
<feature type="compositionally biased region" description="Gly residues" evidence="2">
    <location>
        <begin position="265"/>
        <end position="278"/>
    </location>
</feature>
<name>A0A344L585_9PSEU</name>
<feature type="compositionally biased region" description="Gly residues" evidence="2">
    <location>
        <begin position="518"/>
        <end position="547"/>
    </location>
</feature>
<feature type="domain" description="PPE" evidence="3">
    <location>
        <begin position="35"/>
        <end position="179"/>
    </location>
</feature>
<dbReference type="KEGG" id="aab:A4R43_12155"/>
<dbReference type="InterPro" id="IPR038332">
    <property type="entry name" value="PPE_sf"/>
</dbReference>
<feature type="compositionally biased region" description="Low complexity" evidence="2">
    <location>
        <begin position="353"/>
        <end position="366"/>
    </location>
</feature>
<feature type="compositionally biased region" description="Basic and acidic residues" evidence="2">
    <location>
        <begin position="548"/>
        <end position="557"/>
    </location>
</feature>
<feature type="region of interest" description="Disordered" evidence="2">
    <location>
        <begin position="209"/>
        <end position="589"/>
    </location>
</feature>
<protein>
    <recommendedName>
        <fullName evidence="3">PPE domain-containing protein</fullName>
    </recommendedName>
</protein>
<feature type="region of interest" description="Disordered" evidence="2">
    <location>
        <begin position="57"/>
        <end position="79"/>
    </location>
</feature>
<evidence type="ECO:0000256" key="2">
    <source>
        <dbReference type="SAM" id="MobiDB-lite"/>
    </source>
</evidence>
<dbReference type="InterPro" id="IPR000030">
    <property type="entry name" value="PPE_dom"/>
</dbReference>
<evidence type="ECO:0000259" key="3">
    <source>
        <dbReference type="Pfam" id="PF00823"/>
    </source>
</evidence>
<feature type="compositionally biased region" description="Gly residues" evidence="2">
    <location>
        <begin position="296"/>
        <end position="306"/>
    </location>
</feature>
<accession>A0A344L585</accession>
<proteinExistence type="inferred from homology"/>
<feature type="compositionally biased region" description="Low complexity" evidence="2">
    <location>
        <begin position="254"/>
        <end position="264"/>
    </location>
</feature>
<dbReference type="Pfam" id="PF00823">
    <property type="entry name" value="PPE"/>
    <property type="match status" value="1"/>
</dbReference>
<evidence type="ECO:0000256" key="1">
    <source>
        <dbReference type="ARBA" id="ARBA00010652"/>
    </source>
</evidence>
<dbReference type="SUPFAM" id="SSF140459">
    <property type="entry name" value="PE/PPE dimer-like"/>
    <property type="match status" value="1"/>
</dbReference>
<feature type="compositionally biased region" description="Gly residues" evidence="2">
    <location>
        <begin position="218"/>
        <end position="235"/>
    </location>
</feature>
<dbReference type="EMBL" id="CP015163">
    <property type="protein sequence ID" value="AXB43209.1"/>
    <property type="molecule type" value="Genomic_DNA"/>
</dbReference>
<feature type="compositionally biased region" description="Pro residues" evidence="2">
    <location>
        <begin position="422"/>
        <end position="448"/>
    </location>
</feature>
<evidence type="ECO:0000313" key="4">
    <source>
        <dbReference type="EMBL" id="AXB43209.1"/>
    </source>
</evidence>
<comment type="similarity">
    <text evidence="1">Belongs to the mycobacterial PPE family.</text>
</comment>
<keyword evidence="5" id="KW-1185">Reference proteome</keyword>
<dbReference type="Proteomes" id="UP000250434">
    <property type="component" value="Chromosome"/>
</dbReference>
<feature type="compositionally biased region" description="Gly residues" evidence="2">
    <location>
        <begin position="449"/>
        <end position="510"/>
    </location>
</feature>
<dbReference type="AlphaFoldDB" id="A0A344L585"/>
<dbReference type="Gene3D" id="1.20.1260.20">
    <property type="entry name" value="PPE superfamily"/>
    <property type="match status" value="1"/>
</dbReference>
<sequence>MNDDNERDPADLALTQTQNWRSRSHRELYESVHLGNDPGQVGQLGEEWTGIGAEMSEHSRRMGERIQATESGWRGKGADSARESVMELVQWSGKAATTAEEVGRRIGEQGRIMENARSAMPEPVEFDWQAMVTNGFATGGLAGFAMAVQDVRAKSEEANSAHEQAVRVMSDMETASREVDSATPRFEPPVVKARAEMALLRPMSVGEPMSEVDNADAAGGGGGAAGGSGGPGAPGGEHETLRRTQQQGTPALEPFQTGTTTAGFTGPGGGPGGGGPGAPGMPNIPGVPNPAAANLPGGGTPGGGAPGMPPLPNLPGGGPGGAGFTPKSVPDSTRPQNAPGFTMPNMPGGGVPDTGPGPRMPGGTTPQSVPNIPMPNIPRGGGGPGSEDTIRQKTVQPPKMPDFTGPGGSNYTPGNPFGGPNPHNPNNPHAPRPGANPPQMPRFTPPSGPGGLSFGGGGGGGAGGFGPGSGGGGGAGGFGPGSGGPGGGGAGAAGYGPQGPGASTGSGPGGRMPAEGFGPRGAAGGPGGPAGMGAPMGGMGAAGAGRGQGDEDKERRSAAYIQGEEIFHVPGEDLPPPVIGARKKKPEQQ</sequence>
<organism evidence="4 5">
    <name type="scientific">Amycolatopsis albispora</name>
    <dbReference type="NCBI Taxonomy" id="1804986"/>
    <lineage>
        <taxon>Bacteria</taxon>
        <taxon>Bacillati</taxon>
        <taxon>Actinomycetota</taxon>
        <taxon>Actinomycetes</taxon>
        <taxon>Pseudonocardiales</taxon>
        <taxon>Pseudonocardiaceae</taxon>
        <taxon>Amycolatopsis</taxon>
    </lineage>
</organism>